<keyword evidence="2" id="KW-1133">Transmembrane helix</keyword>
<dbReference type="RefSeq" id="WP_176953660.1">
    <property type="nucleotide sequence ID" value="NZ_FNFF01000001.1"/>
</dbReference>
<keyword evidence="3" id="KW-0732">Signal</keyword>
<reference evidence="4 5" key="1">
    <citation type="submission" date="2016-10" db="EMBL/GenBank/DDBJ databases">
        <authorList>
            <person name="de Groot N.N."/>
        </authorList>
    </citation>
    <scope>NUCLEOTIDE SEQUENCE [LARGE SCALE GENOMIC DNA]</scope>
    <source>
        <strain evidence="4 5">CGMCC 4.5727</strain>
    </source>
</reference>
<dbReference type="EMBL" id="FNFF01000001">
    <property type="protein sequence ID" value="SDJ62533.1"/>
    <property type="molecule type" value="Genomic_DNA"/>
</dbReference>
<dbReference type="Proteomes" id="UP000199155">
    <property type="component" value="Unassembled WGS sequence"/>
</dbReference>
<organism evidence="4 5">
    <name type="scientific">Streptomyces indicus</name>
    <dbReference type="NCBI Taxonomy" id="417292"/>
    <lineage>
        <taxon>Bacteria</taxon>
        <taxon>Bacillati</taxon>
        <taxon>Actinomycetota</taxon>
        <taxon>Actinomycetes</taxon>
        <taxon>Kitasatosporales</taxon>
        <taxon>Streptomycetaceae</taxon>
        <taxon>Streptomyces</taxon>
    </lineage>
</organism>
<dbReference type="AlphaFoldDB" id="A0A1G8V948"/>
<proteinExistence type="predicted"/>
<name>A0A1G8V948_9ACTN</name>
<feature type="compositionally biased region" description="Pro residues" evidence="1">
    <location>
        <begin position="77"/>
        <end position="104"/>
    </location>
</feature>
<feature type="region of interest" description="Disordered" evidence="1">
    <location>
        <begin position="45"/>
        <end position="132"/>
    </location>
</feature>
<keyword evidence="5" id="KW-1185">Reference proteome</keyword>
<feature type="signal peptide" evidence="3">
    <location>
        <begin position="1"/>
        <end position="20"/>
    </location>
</feature>
<feature type="chain" id="PRO_5039144093" evidence="3">
    <location>
        <begin position="21"/>
        <end position="208"/>
    </location>
</feature>
<sequence>MAVLCLTGLGALVVFAPVHVASQVDVEAAGLAHGAVSTVFDVCPAASEPDAPPQPEAPPPPVPRTPSAPPASGAPAPELPVPELPTPWPSLGAPPSPVGGPPGSAPGSPAPSVEEPALSVGSDSLEGPVRPPGGRGLFGAPVAEELAAPAPPSAPGPVFPVRPYRSALVTRPVPGGFSTVTLMVVVTAPAVLAAAALRPGGRGRSSRN</sequence>
<evidence type="ECO:0000256" key="1">
    <source>
        <dbReference type="SAM" id="MobiDB-lite"/>
    </source>
</evidence>
<feature type="compositionally biased region" description="Pro residues" evidence="1">
    <location>
        <begin position="50"/>
        <end position="69"/>
    </location>
</feature>
<keyword evidence="2" id="KW-0812">Transmembrane</keyword>
<evidence type="ECO:0000313" key="4">
    <source>
        <dbReference type="EMBL" id="SDJ62533.1"/>
    </source>
</evidence>
<feature type="transmembrane region" description="Helical" evidence="2">
    <location>
        <begin position="175"/>
        <end position="197"/>
    </location>
</feature>
<evidence type="ECO:0000313" key="5">
    <source>
        <dbReference type="Proteomes" id="UP000199155"/>
    </source>
</evidence>
<accession>A0A1G8V948</accession>
<gene>
    <name evidence="4" type="ORF">SAMN05421806_1011331</name>
</gene>
<evidence type="ECO:0000256" key="3">
    <source>
        <dbReference type="SAM" id="SignalP"/>
    </source>
</evidence>
<keyword evidence="2" id="KW-0472">Membrane</keyword>
<feature type="compositionally biased region" description="Low complexity" evidence="1">
    <location>
        <begin position="105"/>
        <end position="117"/>
    </location>
</feature>
<protein>
    <submittedName>
        <fullName evidence="4">Uncharacterized protein</fullName>
    </submittedName>
</protein>
<evidence type="ECO:0000256" key="2">
    <source>
        <dbReference type="SAM" id="Phobius"/>
    </source>
</evidence>